<evidence type="ECO:0000313" key="11">
    <source>
        <dbReference type="Proteomes" id="UP000823863"/>
    </source>
</evidence>
<dbReference type="Gene3D" id="1.10.287.130">
    <property type="match status" value="1"/>
</dbReference>
<dbReference type="InterPro" id="IPR036890">
    <property type="entry name" value="HATPase_C_sf"/>
</dbReference>
<dbReference type="PANTHER" id="PTHR45453">
    <property type="entry name" value="PHOSPHATE REGULON SENSOR PROTEIN PHOR"/>
    <property type="match status" value="1"/>
</dbReference>
<feature type="transmembrane region" description="Helical" evidence="8">
    <location>
        <begin position="224"/>
        <end position="244"/>
    </location>
</feature>
<feature type="domain" description="Histidine kinase" evidence="9">
    <location>
        <begin position="316"/>
        <end position="532"/>
    </location>
</feature>
<dbReference type="EMBL" id="DWWB01000055">
    <property type="protein sequence ID" value="HJC67057.1"/>
    <property type="molecule type" value="Genomic_DNA"/>
</dbReference>
<dbReference type="InterPro" id="IPR004358">
    <property type="entry name" value="Sig_transdc_His_kin-like_C"/>
</dbReference>
<dbReference type="Gene3D" id="3.30.565.10">
    <property type="entry name" value="Histidine kinase-like ATPase, C-terminal domain"/>
    <property type="match status" value="1"/>
</dbReference>
<dbReference type="CDD" id="cd00075">
    <property type="entry name" value="HATPase"/>
    <property type="match status" value="1"/>
</dbReference>
<evidence type="ECO:0000256" key="4">
    <source>
        <dbReference type="ARBA" id="ARBA00022553"/>
    </source>
</evidence>
<feature type="transmembrane region" description="Helical" evidence="8">
    <location>
        <begin position="12"/>
        <end position="39"/>
    </location>
</feature>
<dbReference type="GO" id="GO:0004721">
    <property type="term" value="F:phosphoprotein phosphatase activity"/>
    <property type="evidence" value="ECO:0007669"/>
    <property type="project" value="TreeGrafter"/>
</dbReference>
<dbReference type="InterPro" id="IPR050351">
    <property type="entry name" value="BphY/WalK/GraS-like"/>
</dbReference>
<keyword evidence="6 10" id="KW-0418">Kinase</keyword>
<dbReference type="GO" id="GO:0005886">
    <property type="term" value="C:plasma membrane"/>
    <property type="evidence" value="ECO:0007669"/>
    <property type="project" value="TreeGrafter"/>
</dbReference>
<dbReference type="SMART" id="SM00387">
    <property type="entry name" value="HATPase_c"/>
    <property type="match status" value="1"/>
</dbReference>
<evidence type="ECO:0000256" key="8">
    <source>
        <dbReference type="SAM" id="Phobius"/>
    </source>
</evidence>
<dbReference type="Pfam" id="PF02518">
    <property type="entry name" value="HATPase_c"/>
    <property type="match status" value="1"/>
</dbReference>
<evidence type="ECO:0000256" key="3">
    <source>
        <dbReference type="ARBA" id="ARBA00012438"/>
    </source>
</evidence>
<dbReference type="InterPro" id="IPR005467">
    <property type="entry name" value="His_kinase_dom"/>
</dbReference>
<keyword evidence="4" id="KW-0597">Phosphoprotein</keyword>
<keyword evidence="8" id="KW-1133">Transmembrane helix</keyword>
<dbReference type="Proteomes" id="UP000823863">
    <property type="component" value="Unassembled WGS sequence"/>
</dbReference>
<dbReference type="InterPro" id="IPR036097">
    <property type="entry name" value="HisK_dim/P_sf"/>
</dbReference>
<dbReference type="SUPFAM" id="SSF55874">
    <property type="entry name" value="ATPase domain of HSP90 chaperone/DNA topoisomerase II/histidine kinase"/>
    <property type="match status" value="1"/>
</dbReference>
<comment type="caution">
    <text evidence="10">The sequence shown here is derived from an EMBL/GenBank/DDBJ whole genome shotgun (WGS) entry which is preliminary data.</text>
</comment>
<name>A0A9D2PTP5_9FIRM</name>
<accession>A0A9D2PTP5</accession>
<dbReference type="InterPro" id="IPR003661">
    <property type="entry name" value="HisK_dim/P_dom"/>
</dbReference>
<dbReference type="Pfam" id="PF00512">
    <property type="entry name" value="HisKA"/>
    <property type="match status" value="1"/>
</dbReference>
<keyword evidence="8" id="KW-0472">Membrane</keyword>
<organism evidence="10 11">
    <name type="scientific">Candidatus Enterocloster excrementigallinarum</name>
    <dbReference type="NCBI Taxonomy" id="2838558"/>
    <lineage>
        <taxon>Bacteria</taxon>
        <taxon>Bacillati</taxon>
        <taxon>Bacillota</taxon>
        <taxon>Clostridia</taxon>
        <taxon>Lachnospirales</taxon>
        <taxon>Lachnospiraceae</taxon>
        <taxon>Enterocloster</taxon>
    </lineage>
</organism>
<dbReference type="InterPro" id="IPR003594">
    <property type="entry name" value="HATPase_dom"/>
</dbReference>
<evidence type="ECO:0000259" key="9">
    <source>
        <dbReference type="PROSITE" id="PS50109"/>
    </source>
</evidence>
<dbReference type="SMART" id="SM00388">
    <property type="entry name" value="HisKA"/>
    <property type="match status" value="1"/>
</dbReference>
<evidence type="ECO:0000256" key="7">
    <source>
        <dbReference type="ARBA" id="ARBA00023012"/>
    </source>
</evidence>
<dbReference type="PRINTS" id="PR00344">
    <property type="entry name" value="BCTRLSENSOR"/>
</dbReference>
<proteinExistence type="predicted"/>
<dbReference type="CDD" id="cd00082">
    <property type="entry name" value="HisKA"/>
    <property type="match status" value="1"/>
</dbReference>
<evidence type="ECO:0000256" key="6">
    <source>
        <dbReference type="ARBA" id="ARBA00022777"/>
    </source>
</evidence>
<dbReference type="EC" id="2.7.13.3" evidence="3"/>
<reference evidence="10" key="1">
    <citation type="journal article" date="2021" name="PeerJ">
        <title>Extensive microbial diversity within the chicken gut microbiome revealed by metagenomics and culture.</title>
        <authorList>
            <person name="Gilroy R."/>
            <person name="Ravi A."/>
            <person name="Getino M."/>
            <person name="Pursley I."/>
            <person name="Horton D.L."/>
            <person name="Alikhan N.F."/>
            <person name="Baker D."/>
            <person name="Gharbi K."/>
            <person name="Hall N."/>
            <person name="Watson M."/>
            <person name="Adriaenssens E.M."/>
            <person name="Foster-Nyarko E."/>
            <person name="Jarju S."/>
            <person name="Secka A."/>
            <person name="Antonio M."/>
            <person name="Oren A."/>
            <person name="Chaudhuri R.R."/>
            <person name="La Ragione R."/>
            <person name="Hildebrand F."/>
            <person name="Pallen M.J."/>
        </authorList>
    </citation>
    <scope>NUCLEOTIDE SEQUENCE</scope>
    <source>
        <strain evidence="10">CHK198-12963</strain>
    </source>
</reference>
<evidence type="ECO:0000256" key="2">
    <source>
        <dbReference type="ARBA" id="ARBA00004370"/>
    </source>
</evidence>
<dbReference type="GO" id="GO:0016036">
    <property type="term" value="P:cellular response to phosphate starvation"/>
    <property type="evidence" value="ECO:0007669"/>
    <property type="project" value="TreeGrafter"/>
</dbReference>
<dbReference type="PROSITE" id="PS50109">
    <property type="entry name" value="HIS_KIN"/>
    <property type="match status" value="1"/>
</dbReference>
<keyword evidence="5" id="KW-0808">Transferase</keyword>
<evidence type="ECO:0000256" key="1">
    <source>
        <dbReference type="ARBA" id="ARBA00000085"/>
    </source>
</evidence>
<dbReference type="GO" id="GO:0000155">
    <property type="term" value="F:phosphorelay sensor kinase activity"/>
    <property type="evidence" value="ECO:0007669"/>
    <property type="project" value="InterPro"/>
</dbReference>
<dbReference type="AlphaFoldDB" id="A0A9D2PTP5"/>
<dbReference type="PANTHER" id="PTHR45453:SF1">
    <property type="entry name" value="PHOSPHATE REGULON SENSOR PROTEIN PHOR"/>
    <property type="match status" value="1"/>
</dbReference>
<gene>
    <name evidence="10" type="ORF">H9931_10150</name>
</gene>
<evidence type="ECO:0000313" key="10">
    <source>
        <dbReference type="EMBL" id="HJC67057.1"/>
    </source>
</evidence>
<comment type="subcellular location">
    <subcellularLocation>
        <location evidence="2">Membrane</location>
    </subcellularLocation>
</comment>
<protein>
    <recommendedName>
        <fullName evidence="3">histidine kinase</fullName>
        <ecNumber evidence="3">2.7.13.3</ecNumber>
    </recommendedName>
</protein>
<reference evidence="10" key="2">
    <citation type="submission" date="2021-04" db="EMBL/GenBank/DDBJ databases">
        <authorList>
            <person name="Gilroy R."/>
        </authorList>
    </citation>
    <scope>NUCLEOTIDE SEQUENCE</scope>
    <source>
        <strain evidence="10">CHK198-12963</strain>
    </source>
</reference>
<comment type="catalytic activity">
    <reaction evidence="1">
        <text>ATP + protein L-histidine = ADP + protein N-phospho-L-histidine.</text>
        <dbReference type="EC" id="2.7.13.3"/>
    </reaction>
</comment>
<keyword evidence="8" id="KW-0812">Transmembrane</keyword>
<evidence type="ECO:0000256" key="5">
    <source>
        <dbReference type="ARBA" id="ARBA00022679"/>
    </source>
</evidence>
<keyword evidence="7" id="KW-0902">Two-component regulatory system</keyword>
<dbReference type="SUPFAM" id="SSF47384">
    <property type="entry name" value="Homodimeric domain of signal transducing histidine kinase"/>
    <property type="match status" value="1"/>
</dbReference>
<sequence>MSTSRKFPEAKSFFQLLAFNYLMFIGAVLFIFLGIYLIYCSYARHAAPIPDPESLKLKAQTLEDRQLDSLSTSYYLGPGSGFIIADSTGNLLYSSGENLPAQFTPGELACIPRYDSDTSLAIANLPESSPNGQYLITQLKFGQQGETVIDGYLFLDQELNVLSGTIATGRSSFTPQEFQYLKGQDESGRLIFRTRYQNPEGEIRQMVFFFRNTRIEGYQRVYHFWNRIWLLAIPACLLAAAFCIRKLTEKTKSLLEPLNQAILSLSQGKDSHLDAYHGPAEFAGIARNFLQMEERLRESEYQRQQLDESRRQLMADISHDLKTPAAVISGYACALRDGMLSGQEQQRCLDTLVQKSRQISSLLSQLHEYSRLDHPAMPIHLSRVDLCGLVREYFAGRYQELELAGYPLEADIPDSTMYVMADRQLLIRCMENLVQNTLSYNPPGTTLWVSVRVLDGYLQLLLGDNGSGIPQNIRQSLFDPFVTGNQARSGNHGSGLGLSIVKKIVELHGGKIALLDCSCWSTCFCITLPPADFSET</sequence>